<proteinExistence type="predicted"/>
<feature type="region of interest" description="Disordered" evidence="2">
    <location>
        <begin position="840"/>
        <end position="867"/>
    </location>
</feature>
<feature type="transmembrane region" description="Helical" evidence="3">
    <location>
        <begin position="1058"/>
        <end position="1076"/>
    </location>
</feature>
<reference evidence="7 8" key="1">
    <citation type="submission" date="2017-03" db="EMBL/GenBank/DDBJ databases">
        <title>Comparative genomics of honeybee gut symbionts reveal geographically distinct and subgroup specific antibiotic resistance.</title>
        <authorList>
            <person name="Ludvigsen J."/>
            <person name="Porcellato D."/>
            <person name="Labee-Lund T.M."/>
            <person name="Amdam G.V."/>
            <person name="Rudi K."/>
        </authorList>
    </citation>
    <scope>NUCLEOTIDE SEQUENCE [LARGE SCALE GENOMIC DNA]</scope>
    <source>
        <strain evidence="5 8">A-7-12</strain>
        <strain evidence="6 7">A-9-12</strain>
    </source>
</reference>
<keyword evidence="3" id="KW-1133">Transmembrane helix</keyword>
<dbReference type="InterPro" id="IPR046864">
    <property type="entry name" value="VasX_N"/>
</dbReference>
<evidence type="ECO:0000259" key="4">
    <source>
        <dbReference type="Pfam" id="PF20249"/>
    </source>
</evidence>
<dbReference type="Proteomes" id="UP000194977">
    <property type="component" value="Unassembled WGS sequence"/>
</dbReference>
<protein>
    <recommendedName>
        <fullName evidence="4">Toxin VasX N-terminal region domain-containing protein</fullName>
    </recommendedName>
</protein>
<dbReference type="Pfam" id="PF20249">
    <property type="entry name" value="VasX_N"/>
    <property type="match status" value="1"/>
</dbReference>
<evidence type="ECO:0000313" key="5">
    <source>
        <dbReference type="EMBL" id="OTQ01186.1"/>
    </source>
</evidence>
<keyword evidence="7" id="KW-1185">Reference proteome</keyword>
<evidence type="ECO:0000313" key="7">
    <source>
        <dbReference type="Proteomes" id="UP000194800"/>
    </source>
</evidence>
<accession>A0A242NLE5</accession>
<feature type="coiled-coil region" evidence="1">
    <location>
        <begin position="869"/>
        <end position="896"/>
    </location>
</feature>
<sequence>MKKTENIAKENQNEAKGNCLACGRVGIPVFLLRQAVVKTQSSLTKSIDPIYQELADYTKSLDFNNRKPEIELEYYSYVLRTLRDGYVYVMHQLDDDINSRIFHVYECIEGALRLKKLYELTNTQPRPISKACKNAYHTIPASFINLEEHYTYAWVAYTSQPWSEKTINDYLKQQDSKILSRFTKINIKQFKDSPAEATGNRSVPFKDIFGSNYQESNNDDSKVLEFRFGDKGLNNFKSVHPFISLKSQKQKYAIHASQLYNGDKPISCGVVLEDTFGIAQELNSQRLSQLHIFTNQEDNKDNQKSNLNDQQCDVVSLKDATQVYQKRGEQLYKSVNPILKKRFKYYQPDMFKKRTILQLIENYRTSVENAYDTEIARLQEWYDYIKDIDAAYDSGNDIFYKAQNDIAKAESEKAEKIKKINEQLDNKKIDSFKGELETAFADIEKYYQEWSQDYFTYVRWLFGNAQFVSKYSKIKPTTFNQAPFWQQEFDFSTSIRALSYIKEVLQILLDSTHAEVRLDEDNALWDELLSNHNSIFYVIEHQNNQGINIDAPAFVNLDNNTSLKWRDVISNSTGLVLAYNTYQAEKTQNTQTDKEKELQKAKERVELDIEKKRQEINAKQEELNNNRKYNPQEHTKLQKIRDQKIKELKQLNEHLASINHQLAEMAEGNSVMTDVGKNRYLHQQALKKYSILRTHKQFQPIEPRLKQLDSLAYLSDIGAYPVEFTKKVRPEKIRQVYALLTQLQGSFFRENSLTGPEIAFLEKFDVTDAKYDVGVKKTTTQTLKFTLCFPDEVSKGLVVGFLKNKEIVNPNDFKNFLATKMPDYVTLVNRQAVLEGKIDMTNRQKSSNDEAIHQSNQNKRDDRTREREIKKETEAMNQKENEKIKIEQNQSTYEQAKLTRQNVKAATLNYTVNAVMGVITMLNILDDIKAFEKIEEGKTQKQKQRQLAIDLSSLALLSVDTVAIYQNIKLEMQLLKAMRSTAAKASVPEIERLLESNKMISRCIARAFAFITVMEALGELKSTFGMWNMEDKRYFIARLIGSLSLGFGAVLLLSTVTFVIGIGVILLLMGMFLIAYSKKYDDFTAIDHWLNRCYFGVHKEFAYLGYDAYHEELNSFVGFGHSVNDYLVAISGIDTFIMFQKPSHYPGEVLDHRYIYFYLQYPNYLSSSKKSLPVSVRLFGKNEQSNADFLELNFSINSAKVNKHPILNDNILIDINEDKDKETLTIRDYVTTQKSYFDKHYNNRRSRTKFLFTKTSMPTNFKDPEKVELKSSAPNQPESDLTVITWIAGTSAYDLLKSYQINIYTDTTDCNEIPLIINRDSNKFYDE</sequence>
<feature type="domain" description="Toxin VasX N-terminal region" evidence="4">
    <location>
        <begin position="19"/>
        <end position="189"/>
    </location>
</feature>
<dbReference type="OrthoDB" id="6178961at2"/>
<name>A0A242NLE5_9GAMM</name>
<organism evidence="5 8">
    <name type="scientific">Gilliamella apicola</name>
    <dbReference type="NCBI Taxonomy" id="1196095"/>
    <lineage>
        <taxon>Bacteria</taxon>
        <taxon>Pseudomonadati</taxon>
        <taxon>Pseudomonadota</taxon>
        <taxon>Gammaproteobacteria</taxon>
        <taxon>Orbales</taxon>
        <taxon>Orbaceae</taxon>
        <taxon>Gilliamella</taxon>
    </lineage>
</organism>
<dbReference type="EMBL" id="NARP01000004">
    <property type="protein sequence ID" value="OTQ01186.1"/>
    <property type="molecule type" value="Genomic_DNA"/>
</dbReference>
<dbReference type="Proteomes" id="UP000194800">
    <property type="component" value="Unassembled WGS sequence"/>
</dbReference>
<keyword evidence="3" id="KW-0812">Transmembrane</keyword>
<feature type="coiled-coil region" evidence="1">
    <location>
        <begin position="584"/>
        <end position="668"/>
    </location>
</feature>
<evidence type="ECO:0000256" key="2">
    <source>
        <dbReference type="SAM" id="MobiDB-lite"/>
    </source>
</evidence>
<dbReference type="RefSeq" id="WP_086271582.1">
    <property type="nucleotide sequence ID" value="NZ_MZNE01000044.1"/>
</dbReference>
<evidence type="ECO:0000256" key="1">
    <source>
        <dbReference type="SAM" id="Coils"/>
    </source>
</evidence>
<evidence type="ECO:0000313" key="6">
    <source>
        <dbReference type="EMBL" id="OTQ10058.1"/>
    </source>
</evidence>
<comment type="caution">
    <text evidence="5">The sequence shown here is derived from an EMBL/GenBank/DDBJ whole genome shotgun (WGS) entry which is preliminary data.</text>
</comment>
<feature type="transmembrane region" description="Helical" evidence="3">
    <location>
        <begin position="1034"/>
        <end position="1052"/>
    </location>
</feature>
<keyword evidence="3" id="KW-0472">Membrane</keyword>
<gene>
    <name evidence="6" type="ORF">B6C91_07085</name>
    <name evidence="5" type="ORF">B6D08_01990</name>
</gene>
<evidence type="ECO:0000256" key="3">
    <source>
        <dbReference type="SAM" id="Phobius"/>
    </source>
</evidence>
<evidence type="ECO:0000313" key="8">
    <source>
        <dbReference type="Proteomes" id="UP000194977"/>
    </source>
</evidence>
<keyword evidence="1" id="KW-0175">Coiled coil</keyword>
<dbReference type="CDD" id="cd20707">
    <property type="entry name" value="MIX_III"/>
    <property type="match status" value="1"/>
</dbReference>
<dbReference type="EMBL" id="NART01000025">
    <property type="protein sequence ID" value="OTQ10058.1"/>
    <property type="molecule type" value="Genomic_DNA"/>
</dbReference>